<feature type="compositionally biased region" description="Low complexity" evidence="1">
    <location>
        <begin position="129"/>
        <end position="141"/>
    </location>
</feature>
<organism evidence="2 3">
    <name type="scientific">Tolypocladium ophioglossoides (strain CBS 100239)</name>
    <name type="common">Snaketongue truffleclub</name>
    <name type="synonym">Elaphocordyceps ophioglossoides</name>
    <dbReference type="NCBI Taxonomy" id="1163406"/>
    <lineage>
        <taxon>Eukaryota</taxon>
        <taxon>Fungi</taxon>
        <taxon>Dikarya</taxon>
        <taxon>Ascomycota</taxon>
        <taxon>Pezizomycotina</taxon>
        <taxon>Sordariomycetes</taxon>
        <taxon>Hypocreomycetidae</taxon>
        <taxon>Hypocreales</taxon>
        <taxon>Ophiocordycipitaceae</taxon>
        <taxon>Tolypocladium</taxon>
    </lineage>
</organism>
<name>A0A0L0N0A2_TOLOC</name>
<dbReference type="EMBL" id="LFRF01000035">
    <property type="protein sequence ID" value="KND87528.1"/>
    <property type="molecule type" value="Genomic_DNA"/>
</dbReference>
<accession>A0A0L0N0A2</accession>
<evidence type="ECO:0000313" key="2">
    <source>
        <dbReference type="EMBL" id="KND87528.1"/>
    </source>
</evidence>
<protein>
    <submittedName>
        <fullName evidence="2">Uncharacterized protein</fullName>
    </submittedName>
</protein>
<comment type="caution">
    <text evidence="2">The sequence shown here is derived from an EMBL/GenBank/DDBJ whole genome shotgun (WGS) entry which is preliminary data.</text>
</comment>
<evidence type="ECO:0000256" key="1">
    <source>
        <dbReference type="SAM" id="MobiDB-lite"/>
    </source>
</evidence>
<dbReference type="AlphaFoldDB" id="A0A0L0N0A2"/>
<dbReference type="Proteomes" id="UP000036947">
    <property type="component" value="Unassembled WGS sequence"/>
</dbReference>
<keyword evidence="3" id="KW-1185">Reference proteome</keyword>
<sequence>MSEYLSRAGSASLSLPVDPTATKQLCNGLGQIAIIPSLPLVTRQKRNNKHYQLVPERNLIHPASNLDHSIRSFHTCAYGEVHTTHAMPSQQASQAQASNGLCLRDAPSEETLVDNSKTMPEKLRETNLASSSNGGKTNGGKASHKKPKADPIRSWEARVFAALSR</sequence>
<proteinExistence type="predicted"/>
<feature type="region of interest" description="Disordered" evidence="1">
    <location>
        <begin position="111"/>
        <end position="154"/>
    </location>
</feature>
<gene>
    <name evidence="2" type="ORF">TOPH_07865</name>
</gene>
<evidence type="ECO:0000313" key="3">
    <source>
        <dbReference type="Proteomes" id="UP000036947"/>
    </source>
</evidence>
<reference evidence="2 3" key="1">
    <citation type="journal article" date="2015" name="BMC Genomics">
        <title>The genome of the truffle-parasite Tolypocladium ophioglossoides and the evolution of antifungal peptaibiotics.</title>
        <authorList>
            <person name="Quandt C.A."/>
            <person name="Bushley K.E."/>
            <person name="Spatafora J.W."/>
        </authorList>
    </citation>
    <scope>NUCLEOTIDE SEQUENCE [LARGE SCALE GENOMIC DNA]</scope>
    <source>
        <strain evidence="2 3">CBS 100239</strain>
    </source>
</reference>